<evidence type="ECO:0000313" key="2">
    <source>
        <dbReference type="EMBL" id="CAE7482724.1"/>
    </source>
</evidence>
<evidence type="ECO:0000256" key="1">
    <source>
        <dbReference type="SAM" id="MobiDB-lite"/>
    </source>
</evidence>
<sequence>MARETKRGRGDMLFRNVGDDSMWAKAQLSQSAKGNAAKAAKAAAKPSVVGGAVRKPRSAQEILAGFRNSWKDKVVAEAQAGAEEQQADEQATKPEKEEAKRDASESSDSGASKKRQKRERSRWSRSSSS</sequence>
<protein>
    <submittedName>
        <fullName evidence="2">CACNA1H protein</fullName>
    </submittedName>
</protein>
<proteinExistence type="predicted"/>
<comment type="caution">
    <text evidence="2">The sequence shown here is derived from an EMBL/GenBank/DDBJ whole genome shotgun (WGS) entry which is preliminary data.</text>
</comment>
<feature type="region of interest" description="Disordered" evidence="1">
    <location>
        <begin position="75"/>
        <end position="129"/>
    </location>
</feature>
<evidence type="ECO:0000313" key="3">
    <source>
        <dbReference type="Proteomes" id="UP000649617"/>
    </source>
</evidence>
<name>A0A812SGR8_SYMPI</name>
<dbReference type="AlphaFoldDB" id="A0A812SGR8"/>
<keyword evidence="3" id="KW-1185">Reference proteome</keyword>
<organism evidence="2 3">
    <name type="scientific">Symbiodinium pilosum</name>
    <name type="common">Dinoflagellate</name>
    <dbReference type="NCBI Taxonomy" id="2952"/>
    <lineage>
        <taxon>Eukaryota</taxon>
        <taxon>Sar</taxon>
        <taxon>Alveolata</taxon>
        <taxon>Dinophyceae</taxon>
        <taxon>Suessiales</taxon>
        <taxon>Symbiodiniaceae</taxon>
        <taxon>Symbiodinium</taxon>
    </lineage>
</organism>
<reference evidence="2" key="1">
    <citation type="submission" date="2021-02" db="EMBL/GenBank/DDBJ databases">
        <authorList>
            <person name="Dougan E. K."/>
            <person name="Rhodes N."/>
            <person name="Thang M."/>
            <person name="Chan C."/>
        </authorList>
    </citation>
    <scope>NUCLEOTIDE SEQUENCE</scope>
</reference>
<accession>A0A812SGR8</accession>
<dbReference type="EMBL" id="CAJNIZ010025291">
    <property type="protein sequence ID" value="CAE7482724.1"/>
    <property type="molecule type" value="Genomic_DNA"/>
</dbReference>
<dbReference type="Proteomes" id="UP000649617">
    <property type="component" value="Unassembled WGS sequence"/>
</dbReference>
<dbReference type="OrthoDB" id="10552345at2759"/>
<gene>
    <name evidence="2" type="primary">CACNA1H</name>
    <name evidence="2" type="ORF">SPIL2461_LOCUS12337</name>
</gene>
<feature type="compositionally biased region" description="Basic and acidic residues" evidence="1">
    <location>
        <begin position="90"/>
        <end position="104"/>
    </location>
</feature>